<evidence type="ECO:0000313" key="5">
    <source>
        <dbReference type="Proteomes" id="UP000295192"/>
    </source>
</evidence>
<evidence type="ECO:0000313" key="4">
    <source>
        <dbReference type="EMBL" id="TDG50473.1"/>
    </source>
</evidence>
<dbReference type="PANTHER" id="PTHR11861">
    <property type="entry name" value="MELANOCYTE PROTEIN PMEL 17-RELATED"/>
    <property type="match status" value="1"/>
</dbReference>
<reference evidence="4 5" key="1">
    <citation type="journal article" date="2019" name="J. Hered.">
        <title>An Improved Genome Assembly for Drosophila navojoa, the Basal Species in the mojavensis Cluster.</title>
        <authorList>
            <person name="Vanderlinde T."/>
            <person name="Dupim E.G."/>
            <person name="Nazario-Yepiz N.O."/>
            <person name="Carvalho A.B."/>
        </authorList>
    </citation>
    <scope>NUCLEOTIDE SEQUENCE [LARGE SCALE GENOMIC DNA]</scope>
    <source>
        <strain evidence="4">Navoj_Jal97</strain>
        <tissue evidence="4">Whole organism</tissue>
    </source>
</reference>
<evidence type="ECO:0000256" key="2">
    <source>
        <dbReference type="SAM" id="Phobius"/>
    </source>
</evidence>
<feature type="region of interest" description="Disordered" evidence="1">
    <location>
        <begin position="210"/>
        <end position="291"/>
    </location>
</feature>
<sequence length="582" mass="64816">MHKISKATLFFALVLYASLHAVYCKHVVITAPQHVLIGSTVNVSATLYDGRNIANKGTYSFSWKDNSGHTKEIETSEPFSNWTFNYANDKINLGEHRLEVGVSEEKFIVWFPVAESTATISVINTLSGSLELIQNDKVRTKDFVSTQDVVKHKIELWQADLDFLISNHYYINTYWFRNCTYLGMSHVFEFEDTYSVPDQYYNIEALVVASPDPLPEPTTSTTTTTTTTTTSTTTTTTPATTTTTTISTSTSTTPATTSTTTTSTTSTTTTPATTSTTPATTTKPSRSKRDVNQTMHANAKLLGLNLAAAVKQELQKQNLTGATSVALLNPLGVRKLKLLPVAAPPHTCIDGKVVAQDSSKMYGYFHRQVISKTPISGFSTSGKNWVQHWELINLQITCKGSPPYEVCTQYYNAPYNATGNETCSSYDSFDKCDFNFARYFADSKTILFFIRNEVSATLNQVTVNIYEAKRQSQLSVVVVPIACTLVAVCLVIFGVAYYMQSRNRFTVEVADFNFGDTQSVDMEYKTFQQRLIDSIRDAWPWPRWRRYSQSSTDLMAEQPSNPGSFGGNVGDVDSNLRYNTFN</sequence>
<comment type="caution">
    <text evidence="4">The sequence shown here is derived from an EMBL/GenBank/DDBJ whole genome shotgun (WGS) entry which is preliminary data.</text>
</comment>
<dbReference type="OMA" id="WLQHWEV"/>
<dbReference type="STRING" id="7232.A0A484BNX7"/>
<dbReference type="Proteomes" id="UP000295192">
    <property type="component" value="Unassembled WGS sequence"/>
</dbReference>
<evidence type="ECO:0000256" key="3">
    <source>
        <dbReference type="SAM" id="SignalP"/>
    </source>
</evidence>
<evidence type="ECO:0000256" key="1">
    <source>
        <dbReference type="SAM" id="MobiDB-lite"/>
    </source>
</evidence>
<feature type="transmembrane region" description="Helical" evidence="2">
    <location>
        <begin position="474"/>
        <end position="498"/>
    </location>
</feature>
<dbReference type="AlphaFoldDB" id="A0A484BNX7"/>
<organism evidence="4 5">
    <name type="scientific">Drosophila navojoa</name>
    <name type="common">Fruit fly</name>
    <dbReference type="NCBI Taxonomy" id="7232"/>
    <lineage>
        <taxon>Eukaryota</taxon>
        <taxon>Metazoa</taxon>
        <taxon>Ecdysozoa</taxon>
        <taxon>Arthropoda</taxon>
        <taxon>Hexapoda</taxon>
        <taxon>Insecta</taxon>
        <taxon>Pterygota</taxon>
        <taxon>Neoptera</taxon>
        <taxon>Endopterygota</taxon>
        <taxon>Diptera</taxon>
        <taxon>Brachycera</taxon>
        <taxon>Muscomorpha</taxon>
        <taxon>Ephydroidea</taxon>
        <taxon>Drosophilidae</taxon>
        <taxon>Drosophila</taxon>
    </lineage>
</organism>
<dbReference type="PANTHER" id="PTHR11861:SF8">
    <property type="entry name" value="PKD DOMAIN-CONTAINING PROTEIN"/>
    <property type="match status" value="1"/>
</dbReference>
<keyword evidence="2" id="KW-1133">Transmembrane helix</keyword>
<proteinExistence type="predicted"/>
<keyword evidence="2" id="KW-0472">Membrane</keyword>
<name>A0A484BNX7_DRONA</name>
<dbReference type="GO" id="GO:0005886">
    <property type="term" value="C:plasma membrane"/>
    <property type="evidence" value="ECO:0007669"/>
    <property type="project" value="TreeGrafter"/>
</dbReference>
<accession>A0A484BNX7</accession>
<feature type="compositionally biased region" description="Low complexity" evidence="1">
    <location>
        <begin position="218"/>
        <end position="282"/>
    </location>
</feature>
<dbReference type="OrthoDB" id="6381995at2759"/>
<keyword evidence="5" id="KW-1185">Reference proteome</keyword>
<feature type="signal peptide" evidence="3">
    <location>
        <begin position="1"/>
        <end position="24"/>
    </location>
</feature>
<feature type="chain" id="PRO_5019723867" evidence="3">
    <location>
        <begin position="25"/>
        <end position="582"/>
    </location>
</feature>
<gene>
    <name evidence="4" type="ORF">AWZ03_003062</name>
</gene>
<dbReference type="InterPro" id="IPR045219">
    <property type="entry name" value="PKAT"/>
</dbReference>
<dbReference type="KEGG" id="dnv:108659094"/>
<protein>
    <submittedName>
        <fullName evidence="4">Uncharacterized protein</fullName>
    </submittedName>
</protein>
<dbReference type="EMBL" id="LSRL02000015">
    <property type="protein sequence ID" value="TDG50473.1"/>
    <property type="molecule type" value="Genomic_DNA"/>
</dbReference>
<keyword evidence="2" id="KW-0812">Transmembrane</keyword>
<keyword evidence="3" id="KW-0732">Signal</keyword>